<evidence type="ECO:0000256" key="1">
    <source>
        <dbReference type="ARBA" id="ARBA00004651"/>
    </source>
</evidence>
<dbReference type="InterPro" id="IPR033717">
    <property type="entry name" value="UDPK"/>
</dbReference>
<evidence type="ECO:0000313" key="17">
    <source>
        <dbReference type="Proteomes" id="UP001310386"/>
    </source>
</evidence>
<dbReference type="Gene3D" id="1.10.287.3610">
    <property type="match status" value="1"/>
</dbReference>
<evidence type="ECO:0000256" key="3">
    <source>
        <dbReference type="ARBA" id="ARBA00022475"/>
    </source>
</evidence>
<feature type="transmembrane region" description="Helical" evidence="15">
    <location>
        <begin position="30"/>
        <end position="47"/>
    </location>
</feature>
<keyword evidence="8 16" id="KW-0418">Kinase</keyword>
<keyword evidence="17" id="KW-1185">Reference proteome</keyword>
<evidence type="ECO:0000256" key="7">
    <source>
        <dbReference type="ARBA" id="ARBA00022741"/>
    </source>
</evidence>
<keyword evidence="12 15" id="KW-0472">Membrane</keyword>
<dbReference type="PANTHER" id="PTHR34299">
    <property type="entry name" value="DIACYLGLYCEROL KINASE"/>
    <property type="match status" value="1"/>
</dbReference>
<keyword evidence="4" id="KW-0444">Lipid biosynthesis</keyword>
<keyword evidence="7" id="KW-0547">Nucleotide-binding</keyword>
<dbReference type="EC" id="2.7.1.-" evidence="16"/>
<comment type="caution">
    <text evidence="16">The sequence shown here is derived from an EMBL/GenBank/DDBJ whole genome shotgun (WGS) entry which is preliminary data.</text>
</comment>
<feature type="transmembrane region" description="Helical" evidence="15">
    <location>
        <begin position="186"/>
        <end position="203"/>
    </location>
</feature>
<keyword evidence="10 15" id="KW-1133">Transmembrane helix</keyword>
<reference evidence="16" key="1">
    <citation type="submission" date="2023-12" db="EMBL/GenBank/DDBJ databases">
        <title>Fervidustalea candida gen. nov., sp. nov., a novel member of the family Paenibacillaceae isolated from a geothermal area.</title>
        <authorList>
            <person name="Li W.-J."/>
            <person name="Jiao J.-Y."/>
            <person name="Chen Y."/>
        </authorList>
    </citation>
    <scope>NUCLEOTIDE SEQUENCE</scope>
    <source>
        <strain evidence="16">SYSU GA230002</strain>
    </source>
</reference>
<keyword evidence="9" id="KW-0067">ATP-binding</keyword>
<dbReference type="Pfam" id="PF01219">
    <property type="entry name" value="DAGK_prokar"/>
    <property type="match status" value="1"/>
</dbReference>
<evidence type="ECO:0000256" key="15">
    <source>
        <dbReference type="SAM" id="Phobius"/>
    </source>
</evidence>
<evidence type="ECO:0000256" key="6">
    <source>
        <dbReference type="ARBA" id="ARBA00022692"/>
    </source>
</evidence>
<keyword evidence="3" id="KW-1003">Cell membrane</keyword>
<keyword evidence="5 16" id="KW-0808">Transferase</keyword>
<sequence>MNEARKWLRGFRYAYEGIKYALSTQRNMKFHFMVAFAVLILALFFHLSKLEILFILLSVTLVIVTELINTGVEKAVDLAMPDKHPLAKIAKDAAAASVLVSAVFAVAVGLIVFYDPIDRLFLHIRESADPGKVQEIWVFISIVLMAVTVIQTRYSMSKGAIFRPSMMVAVSFAVSTLISMLVRQTLIILMAYLLSVLLALVLYEKTERSLGSILFSGIFGSFITVLVYVLVQYI</sequence>
<accession>A0ABU5ZEL2</accession>
<comment type="subcellular location">
    <subcellularLocation>
        <location evidence="1">Cell membrane</location>
        <topology evidence="1">Multi-pass membrane protein</topology>
    </subcellularLocation>
</comment>
<evidence type="ECO:0000256" key="8">
    <source>
        <dbReference type="ARBA" id="ARBA00022777"/>
    </source>
</evidence>
<evidence type="ECO:0000256" key="9">
    <source>
        <dbReference type="ARBA" id="ARBA00022840"/>
    </source>
</evidence>
<evidence type="ECO:0000256" key="5">
    <source>
        <dbReference type="ARBA" id="ARBA00022679"/>
    </source>
</evidence>
<evidence type="ECO:0000256" key="4">
    <source>
        <dbReference type="ARBA" id="ARBA00022516"/>
    </source>
</evidence>
<keyword evidence="14" id="KW-1208">Phospholipid metabolism</keyword>
<dbReference type="InterPro" id="IPR036945">
    <property type="entry name" value="DAGK_sf"/>
</dbReference>
<proteinExistence type="inferred from homology"/>
<dbReference type="RefSeq" id="WP_371752801.1">
    <property type="nucleotide sequence ID" value="NZ_JAYJLD010000003.1"/>
</dbReference>
<comment type="similarity">
    <text evidence="2">Belongs to the bacterial diacylglycerol kinase family.</text>
</comment>
<keyword evidence="13" id="KW-0594">Phospholipid biosynthesis</keyword>
<feature type="transmembrane region" description="Helical" evidence="15">
    <location>
        <begin position="210"/>
        <end position="231"/>
    </location>
</feature>
<dbReference type="GO" id="GO:0016301">
    <property type="term" value="F:kinase activity"/>
    <property type="evidence" value="ECO:0007669"/>
    <property type="project" value="UniProtKB-KW"/>
</dbReference>
<feature type="transmembrane region" description="Helical" evidence="15">
    <location>
        <begin position="93"/>
        <end position="114"/>
    </location>
</feature>
<evidence type="ECO:0000313" key="16">
    <source>
        <dbReference type="EMBL" id="MEB3100687.1"/>
    </source>
</evidence>
<feature type="transmembrane region" description="Helical" evidence="15">
    <location>
        <begin position="134"/>
        <end position="154"/>
    </location>
</feature>
<gene>
    <name evidence="16" type="ORF">VF724_03335</name>
</gene>
<dbReference type="InterPro" id="IPR000829">
    <property type="entry name" value="DAGK"/>
</dbReference>
<evidence type="ECO:0000256" key="2">
    <source>
        <dbReference type="ARBA" id="ARBA00005967"/>
    </source>
</evidence>
<dbReference type="CDD" id="cd14265">
    <property type="entry name" value="UDPK_IM_like"/>
    <property type="match status" value="1"/>
</dbReference>
<evidence type="ECO:0000256" key="11">
    <source>
        <dbReference type="ARBA" id="ARBA00023098"/>
    </source>
</evidence>
<evidence type="ECO:0000256" key="12">
    <source>
        <dbReference type="ARBA" id="ARBA00023136"/>
    </source>
</evidence>
<evidence type="ECO:0000256" key="14">
    <source>
        <dbReference type="ARBA" id="ARBA00023264"/>
    </source>
</evidence>
<keyword evidence="11" id="KW-0443">Lipid metabolism</keyword>
<evidence type="ECO:0000256" key="10">
    <source>
        <dbReference type="ARBA" id="ARBA00022989"/>
    </source>
</evidence>
<keyword evidence="6 15" id="KW-0812">Transmembrane</keyword>
<evidence type="ECO:0000256" key="13">
    <source>
        <dbReference type="ARBA" id="ARBA00023209"/>
    </source>
</evidence>
<dbReference type="PANTHER" id="PTHR34299:SF1">
    <property type="entry name" value="DIACYLGLYCEROL KINASE"/>
    <property type="match status" value="1"/>
</dbReference>
<feature type="transmembrane region" description="Helical" evidence="15">
    <location>
        <begin position="161"/>
        <end position="180"/>
    </location>
</feature>
<dbReference type="EMBL" id="JAYJLD010000003">
    <property type="protein sequence ID" value="MEB3100687.1"/>
    <property type="molecule type" value="Genomic_DNA"/>
</dbReference>
<organism evidence="16 17">
    <name type="scientific">Ferviditalea candida</name>
    <dbReference type="NCBI Taxonomy" id="3108399"/>
    <lineage>
        <taxon>Bacteria</taxon>
        <taxon>Bacillati</taxon>
        <taxon>Bacillota</taxon>
        <taxon>Bacilli</taxon>
        <taxon>Bacillales</taxon>
        <taxon>Paenibacillaceae</taxon>
        <taxon>Ferviditalea</taxon>
    </lineage>
</organism>
<protein>
    <submittedName>
        <fullName evidence="16">Diacylglycerol kinase family protein</fullName>
        <ecNumber evidence="16">2.7.1.-</ecNumber>
    </submittedName>
</protein>
<dbReference type="Proteomes" id="UP001310386">
    <property type="component" value="Unassembled WGS sequence"/>
</dbReference>
<feature type="transmembrane region" description="Helical" evidence="15">
    <location>
        <begin position="53"/>
        <end position="72"/>
    </location>
</feature>
<name>A0ABU5ZEL2_9BACL</name>